<feature type="domain" description="Aconitase A/isopropylmalate dehydratase small subunit swivel" evidence="6">
    <location>
        <begin position="178"/>
        <end position="296"/>
    </location>
</feature>
<dbReference type="AlphaFoldDB" id="A0A0B4GFM2"/>
<dbReference type="PANTHER" id="PTHR43822">
    <property type="entry name" value="HOMOACONITASE, MITOCHONDRIAL-RELATED"/>
    <property type="match status" value="1"/>
</dbReference>
<evidence type="ECO:0000256" key="1">
    <source>
        <dbReference type="ARBA" id="ARBA00022723"/>
    </source>
</evidence>
<keyword evidence="3" id="KW-0411">Iron-sulfur</keyword>
<dbReference type="Proteomes" id="UP000031192">
    <property type="component" value="Unassembled WGS sequence"/>
</dbReference>
<dbReference type="Gene3D" id="3.20.19.10">
    <property type="entry name" value="Aconitase, domain 4"/>
    <property type="match status" value="1"/>
</dbReference>
<dbReference type="GO" id="GO:0170038">
    <property type="term" value="P:proteinogenic amino acid biosynthetic process"/>
    <property type="evidence" value="ECO:0007669"/>
    <property type="project" value="UniProtKB-ARBA"/>
</dbReference>
<dbReference type="PANTHER" id="PTHR43822:SF2">
    <property type="entry name" value="HOMOACONITASE, MITOCHONDRIAL"/>
    <property type="match status" value="1"/>
</dbReference>
<dbReference type="GO" id="GO:0051536">
    <property type="term" value="F:iron-sulfur cluster binding"/>
    <property type="evidence" value="ECO:0007669"/>
    <property type="project" value="UniProtKB-KW"/>
</dbReference>
<proteinExistence type="predicted"/>
<keyword evidence="2" id="KW-0408">Iron</keyword>
<gene>
    <name evidence="7" type="ORF">MGU_11344</name>
</gene>
<sequence length="341" mass="36364">MDNVSESNLRSGAGRGIGHQIMLEEAFAWPGTIAAAKVFKEAAKSNSGNIPRIADGVQLYIAAASASEQEAAEATGDWQVLVNAGAQPMPSGCAQCIGFEAGEVGISASNRNFVGRLGSRDSLPYLASPEVVAASAISEYGFGTGMESTTESEISNMVQQLDSLVQRVESIEVASKLSTEILPGFPEKISGEILFYNHDNISTDGIYPGSLTYQDNVSKQTMARACMQNYDPEFDSIAKPNDILVAGFNFGHGSSREQAATAPLAKQIPLVVAGSLGNIFAKNSPNNALVALEVPRLVELLRACFPSNAMEQRPTRRTGWTLTWDVRRRLLKVQEGSGGET</sequence>
<dbReference type="InterPro" id="IPR015928">
    <property type="entry name" value="Aconitase/3IPM_dehydase_swvl"/>
</dbReference>
<feature type="domain" description="Aconitase/3-isopropylmalate dehydratase large subunit alpha/beta/alpha" evidence="5">
    <location>
        <begin position="34"/>
        <end position="138"/>
    </location>
</feature>
<dbReference type="InterPro" id="IPR050067">
    <property type="entry name" value="IPM_dehydratase_rel_enz"/>
</dbReference>
<dbReference type="Pfam" id="PF00694">
    <property type="entry name" value="Aconitase_C"/>
    <property type="match status" value="1"/>
</dbReference>
<evidence type="ECO:0000256" key="4">
    <source>
        <dbReference type="ARBA" id="ARBA00023239"/>
    </source>
</evidence>
<dbReference type="InterPro" id="IPR039386">
    <property type="entry name" value="Homoaconitase_swivel"/>
</dbReference>
<evidence type="ECO:0000259" key="6">
    <source>
        <dbReference type="Pfam" id="PF00694"/>
    </source>
</evidence>
<evidence type="ECO:0000259" key="5">
    <source>
        <dbReference type="Pfam" id="PF00330"/>
    </source>
</evidence>
<dbReference type="SUPFAM" id="SSF53732">
    <property type="entry name" value="Aconitase iron-sulfur domain"/>
    <property type="match status" value="1"/>
</dbReference>
<evidence type="ECO:0000313" key="7">
    <source>
        <dbReference type="EMBL" id="KID81283.1"/>
    </source>
</evidence>
<keyword evidence="1" id="KW-0479">Metal-binding</keyword>
<dbReference type="InterPro" id="IPR036008">
    <property type="entry name" value="Aconitase_4Fe-4S_dom"/>
</dbReference>
<dbReference type="InterPro" id="IPR015931">
    <property type="entry name" value="Acnase/IPM_dHydase_lsu_aba_1/3"/>
</dbReference>
<keyword evidence="8" id="KW-1185">Reference proteome</keyword>
<organism evidence="7 8">
    <name type="scientific">Metarhizium guizhouense (strain ARSEF 977)</name>
    <dbReference type="NCBI Taxonomy" id="1276136"/>
    <lineage>
        <taxon>Eukaryota</taxon>
        <taxon>Fungi</taxon>
        <taxon>Dikarya</taxon>
        <taxon>Ascomycota</taxon>
        <taxon>Pezizomycotina</taxon>
        <taxon>Sordariomycetes</taxon>
        <taxon>Hypocreomycetidae</taxon>
        <taxon>Hypocreales</taxon>
        <taxon>Clavicipitaceae</taxon>
        <taxon>Metarhizium</taxon>
    </lineage>
</organism>
<reference evidence="7 8" key="1">
    <citation type="journal article" date="2014" name="Proc. Natl. Acad. Sci. U.S.A.">
        <title>Trajectory and genomic determinants of fungal-pathogen speciation and host adaptation.</title>
        <authorList>
            <person name="Hu X."/>
            <person name="Xiao G."/>
            <person name="Zheng P."/>
            <person name="Shang Y."/>
            <person name="Su Y."/>
            <person name="Zhang X."/>
            <person name="Liu X."/>
            <person name="Zhan S."/>
            <person name="St Leger R.J."/>
            <person name="Wang C."/>
        </authorList>
    </citation>
    <scope>NUCLEOTIDE SEQUENCE [LARGE SCALE GENOMIC DNA]</scope>
    <source>
        <strain evidence="7 8">ARSEF 977</strain>
    </source>
</reference>
<dbReference type="GO" id="GO:0046872">
    <property type="term" value="F:metal ion binding"/>
    <property type="evidence" value="ECO:0007669"/>
    <property type="project" value="UniProtKB-KW"/>
</dbReference>
<dbReference type="SUPFAM" id="SSF52016">
    <property type="entry name" value="LeuD/IlvD-like"/>
    <property type="match status" value="1"/>
</dbReference>
<dbReference type="Pfam" id="PF00330">
    <property type="entry name" value="Aconitase"/>
    <property type="match status" value="1"/>
</dbReference>
<evidence type="ECO:0000256" key="2">
    <source>
        <dbReference type="ARBA" id="ARBA00023004"/>
    </source>
</evidence>
<dbReference type="InterPro" id="IPR001030">
    <property type="entry name" value="Acoase/IPM_deHydtase_lsu_aba"/>
</dbReference>
<name>A0A0B4GFM2_METGA</name>
<dbReference type="Gene3D" id="3.30.499.10">
    <property type="entry name" value="Aconitase, domain 3"/>
    <property type="match status" value="1"/>
</dbReference>
<accession>A0A0B4GFM2</accession>
<evidence type="ECO:0000313" key="8">
    <source>
        <dbReference type="Proteomes" id="UP000031192"/>
    </source>
</evidence>
<dbReference type="CDD" id="cd01674">
    <property type="entry name" value="Homoaconitase_Swivel"/>
    <property type="match status" value="1"/>
</dbReference>
<evidence type="ECO:0000256" key="3">
    <source>
        <dbReference type="ARBA" id="ARBA00023014"/>
    </source>
</evidence>
<keyword evidence="4" id="KW-0456">Lyase</keyword>
<dbReference type="InterPro" id="IPR000573">
    <property type="entry name" value="AconitaseA/IPMdHydase_ssu_swvl"/>
</dbReference>
<protein>
    <submittedName>
        <fullName evidence="7">Homoaconitase, mitochondrial</fullName>
    </submittedName>
</protein>
<dbReference type="HOGENOM" id="CLU_006714_3_1_1"/>
<dbReference type="GO" id="GO:0016829">
    <property type="term" value="F:lyase activity"/>
    <property type="evidence" value="ECO:0007669"/>
    <property type="project" value="UniProtKB-KW"/>
</dbReference>
<dbReference type="GO" id="GO:0170034">
    <property type="term" value="P:L-amino acid biosynthetic process"/>
    <property type="evidence" value="ECO:0007669"/>
    <property type="project" value="UniProtKB-ARBA"/>
</dbReference>
<dbReference type="EMBL" id="AZNH01000169">
    <property type="protein sequence ID" value="KID81283.1"/>
    <property type="molecule type" value="Genomic_DNA"/>
</dbReference>
<comment type="caution">
    <text evidence="7">The sequence shown here is derived from an EMBL/GenBank/DDBJ whole genome shotgun (WGS) entry which is preliminary data.</text>
</comment>